<dbReference type="InterPro" id="IPR010860">
    <property type="entry name" value="CAMP_factor"/>
</dbReference>
<dbReference type="Pfam" id="PF07373">
    <property type="entry name" value="CAMP_factor"/>
    <property type="match status" value="1"/>
</dbReference>
<feature type="signal peptide" evidence="1">
    <location>
        <begin position="1"/>
        <end position="25"/>
    </location>
</feature>
<proteinExistence type="predicted"/>
<organism evidence="2">
    <name type="scientific">Finegoldia magna ATCC 53516</name>
    <dbReference type="NCBI Taxonomy" id="525282"/>
    <lineage>
        <taxon>Bacteria</taxon>
        <taxon>Bacillati</taxon>
        <taxon>Bacillota</taxon>
        <taxon>Tissierellia</taxon>
        <taxon>Tissierellales</taxon>
        <taxon>Peptoniphilaceae</taxon>
        <taxon>Finegoldia</taxon>
    </lineage>
</organism>
<dbReference type="OrthoDB" id="1692671at2"/>
<feature type="chain" id="PRO_5038739225" description="cAMP factor (Cfa)" evidence="1">
    <location>
        <begin position="26"/>
        <end position="460"/>
    </location>
</feature>
<evidence type="ECO:0008006" key="3">
    <source>
        <dbReference type="Google" id="ProtNLM"/>
    </source>
</evidence>
<dbReference type="STRING" id="525282.HMPREF0391_10593"/>
<reference evidence="2" key="1">
    <citation type="submission" date="2010-05" db="EMBL/GenBank/DDBJ databases">
        <authorList>
            <person name="Muzny D."/>
            <person name="Qin X."/>
            <person name="Buhay C."/>
            <person name="Dugan-Rocha S."/>
            <person name="Ding Y."/>
            <person name="Chen G."/>
            <person name="Hawes A."/>
            <person name="Holder M."/>
            <person name="Jhangiani S."/>
            <person name="Johnson A."/>
            <person name="Khan Z."/>
            <person name="Li Z."/>
            <person name="Liu W."/>
            <person name="Liu X."/>
            <person name="Perez L."/>
            <person name="Shen H."/>
            <person name="Wang Q."/>
            <person name="Watt J."/>
            <person name="Xi L."/>
            <person name="Xin Y."/>
            <person name="Zhou J."/>
            <person name="Deng J."/>
            <person name="Jiang H."/>
            <person name="Liu Y."/>
            <person name="Qu J."/>
            <person name="Song X.-Z."/>
            <person name="Zhang L."/>
            <person name="Villasana D."/>
            <person name="Johnson A."/>
            <person name="Liu J."/>
            <person name="Liyanage D."/>
            <person name="Lorensuhewa L."/>
            <person name="Robinson T."/>
            <person name="Song A."/>
            <person name="Song B.-B."/>
            <person name="Dinh H."/>
            <person name="Thornton R."/>
            <person name="Coyle M."/>
            <person name="Francisco L."/>
            <person name="Jackson L."/>
            <person name="Javaid M."/>
            <person name="Korchina V."/>
            <person name="Kovar C."/>
            <person name="Mata R."/>
            <person name="Mathew T."/>
            <person name="Ngo R."/>
            <person name="Nguyen L."/>
            <person name="Nguyen N."/>
            <person name="Okwuonu G."/>
            <person name="Ongeri F."/>
            <person name="Pham C."/>
            <person name="Simmons D."/>
            <person name="Wilczek-Boney K."/>
            <person name="Hale W."/>
            <person name="Jakkamsetti A."/>
            <person name="Pham P."/>
            <person name="Ruth R."/>
            <person name="San Lucas F."/>
            <person name="Warren J."/>
            <person name="Zhang J."/>
            <person name="Zhao Z."/>
            <person name="Zhou C."/>
            <person name="Zhu D."/>
            <person name="Lee S."/>
            <person name="Bess C."/>
            <person name="Blankenburg K."/>
            <person name="Forbes L."/>
            <person name="Fu Q."/>
            <person name="Gubbala S."/>
            <person name="Hirani K."/>
            <person name="Jayaseelan J.C."/>
            <person name="Lara F."/>
            <person name="Munidasa M."/>
            <person name="Palculict T."/>
            <person name="Patil S."/>
            <person name="Pu L.-L."/>
            <person name="Saada N."/>
            <person name="Tang L."/>
            <person name="Weissenberger G."/>
            <person name="Zhu Y."/>
            <person name="Hemphill L."/>
            <person name="Shang Y."/>
            <person name="Youmans B."/>
            <person name="Ayvaz T."/>
            <person name="Ross M."/>
            <person name="Santibanez J."/>
            <person name="Aqrawi P."/>
            <person name="Gross S."/>
            <person name="Joshi V."/>
            <person name="Fowler G."/>
            <person name="Nazareth L."/>
            <person name="Reid J."/>
            <person name="Worley K."/>
            <person name="Petrosino J."/>
            <person name="Highlander S."/>
            <person name="Gibbs R."/>
        </authorList>
    </citation>
    <scope>NUCLEOTIDE SEQUENCE [LARGE SCALE GENOMIC DNA]</scope>
    <source>
        <strain evidence="2">ATCC 53516</strain>
    </source>
</reference>
<dbReference type="RefSeq" id="WP_002835369.1">
    <property type="nucleotide sequence ID" value="NZ_CM000955.1"/>
</dbReference>
<sequence length="460" mass="52517">MKSKYRLFSAILVLSFLLTSIPQEFFNKSYADSEIKIEEYELSDLSQLRDINDNYNLMMSEDEIAKESSVLKGARIEGNKAYDIPLMKKAQDDLALLSQDRCINLPAGVNNYNPQQFFYIGSIGARIQLLRKVNRFINLMTTEYIYKIQEAHNLAAQVAFESVMVAINPFNGKKDVLAAIDKLDKNFEKIISMRDLTSSDQATVYVKRLMYKNISEARKSSNNYFDKGNYGSKGKEEFIQSIFRTEVNEINKEVGKKITFGQLVELDARLKSAASSAYLSKEVLANPGWLNETVLGEIRRQNVLKSKYRSVIDKEDFDMWQNLIKKVVDKKVEKNPRYDSIANAIYDLWDFNSKLLDKYSRSLKKEDFEVHGLLIPSSYVEPYQIASIQWIVSPTFDKVPAGMKSQSSNIIIGFGGQKAQYGNYNNYVAARSSLQDEVVTTSMDGINSDLIYPDFTDPEI</sequence>
<dbReference type="AlphaFoldDB" id="D6S807"/>
<dbReference type="EMBL" id="ACHM02000002">
    <property type="protein sequence ID" value="EFH92935.1"/>
    <property type="molecule type" value="Genomic_DNA"/>
</dbReference>
<dbReference type="HOGENOM" id="CLU_595482_0_0_9"/>
<gene>
    <name evidence="2" type="ORF">HMPREF0391_10593</name>
</gene>
<keyword evidence="1" id="KW-0732">Signal</keyword>
<comment type="caution">
    <text evidence="2">The sequence shown here is derived from an EMBL/GenBank/DDBJ whole genome shotgun (WGS) entry which is preliminary data.</text>
</comment>
<name>D6S807_FINMA</name>
<evidence type="ECO:0000313" key="2">
    <source>
        <dbReference type="EMBL" id="EFH92935.1"/>
    </source>
</evidence>
<dbReference type="eggNOG" id="COG5492">
    <property type="taxonomic scope" value="Bacteria"/>
</dbReference>
<accession>D6S807</accession>
<dbReference type="Proteomes" id="UP000004063">
    <property type="component" value="Chromosome"/>
</dbReference>
<protein>
    <recommendedName>
        <fullName evidence="3">cAMP factor (Cfa)</fullName>
    </recommendedName>
</protein>
<evidence type="ECO:0000256" key="1">
    <source>
        <dbReference type="SAM" id="SignalP"/>
    </source>
</evidence>